<dbReference type="GO" id="GO:0005886">
    <property type="term" value="C:plasma membrane"/>
    <property type="evidence" value="ECO:0007669"/>
    <property type="project" value="TreeGrafter"/>
</dbReference>
<dbReference type="InterPro" id="IPR045219">
    <property type="entry name" value="PKAT"/>
</dbReference>
<dbReference type="EMBL" id="NEVH01002540">
    <property type="protein sequence ID" value="PNF42397.1"/>
    <property type="molecule type" value="Genomic_DNA"/>
</dbReference>
<dbReference type="InParanoid" id="A0A2J7RNJ2"/>
<feature type="signal peptide" evidence="3">
    <location>
        <begin position="1"/>
        <end position="28"/>
    </location>
</feature>
<feature type="region of interest" description="Disordered" evidence="1">
    <location>
        <begin position="515"/>
        <end position="538"/>
    </location>
</feature>
<keyword evidence="2" id="KW-0812">Transmembrane</keyword>
<gene>
    <name evidence="4" type="ORF">B7P43_G02554</name>
</gene>
<proteinExistence type="predicted"/>
<feature type="chain" id="PRO_5014352440" evidence="3">
    <location>
        <begin position="29"/>
        <end position="538"/>
    </location>
</feature>
<dbReference type="PANTHER" id="PTHR11861:SF8">
    <property type="entry name" value="PKD DOMAIN-CONTAINING PROTEIN"/>
    <property type="match status" value="1"/>
</dbReference>
<keyword evidence="5" id="KW-1185">Reference proteome</keyword>
<name>A0A2J7RNJ2_9NEOP</name>
<feature type="transmembrane region" description="Helical" evidence="2">
    <location>
        <begin position="453"/>
        <end position="478"/>
    </location>
</feature>
<dbReference type="OrthoDB" id="6381995at2759"/>
<accession>A0A2J7RNJ2</accession>
<protein>
    <submittedName>
        <fullName evidence="4">Uncharacterized protein</fullName>
    </submittedName>
</protein>
<evidence type="ECO:0000256" key="2">
    <source>
        <dbReference type="SAM" id="Phobius"/>
    </source>
</evidence>
<keyword evidence="3" id="KW-0732">Signal</keyword>
<keyword evidence="2" id="KW-1133">Transmembrane helix</keyword>
<feature type="region of interest" description="Disordered" evidence="1">
    <location>
        <begin position="224"/>
        <end position="255"/>
    </location>
</feature>
<evidence type="ECO:0000256" key="1">
    <source>
        <dbReference type="SAM" id="MobiDB-lite"/>
    </source>
</evidence>
<dbReference type="PANTHER" id="PTHR11861">
    <property type="entry name" value="MELANOCYTE PROTEIN PMEL 17-RELATED"/>
    <property type="match status" value="1"/>
</dbReference>
<dbReference type="STRING" id="105785.A0A2J7RNJ2"/>
<evidence type="ECO:0000313" key="4">
    <source>
        <dbReference type="EMBL" id="PNF42397.1"/>
    </source>
</evidence>
<evidence type="ECO:0000256" key="3">
    <source>
        <dbReference type="SAM" id="SignalP"/>
    </source>
</evidence>
<comment type="caution">
    <text evidence="4">The sequence shown here is derived from an EMBL/GenBank/DDBJ whole genome shotgun (WGS) entry which is preliminary data.</text>
</comment>
<reference evidence="4 5" key="1">
    <citation type="submission" date="2017-12" db="EMBL/GenBank/DDBJ databases">
        <title>Hemimetabolous genomes reveal molecular basis of termite eusociality.</title>
        <authorList>
            <person name="Harrison M.C."/>
            <person name="Jongepier E."/>
            <person name="Robertson H.M."/>
            <person name="Arning N."/>
            <person name="Bitard-Feildel T."/>
            <person name="Chao H."/>
            <person name="Childers C.P."/>
            <person name="Dinh H."/>
            <person name="Doddapaneni H."/>
            <person name="Dugan S."/>
            <person name="Gowin J."/>
            <person name="Greiner C."/>
            <person name="Han Y."/>
            <person name="Hu H."/>
            <person name="Hughes D.S.T."/>
            <person name="Huylmans A.-K."/>
            <person name="Kemena C."/>
            <person name="Kremer L.P.M."/>
            <person name="Lee S.L."/>
            <person name="Lopez-Ezquerra A."/>
            <person name="Mallet L."/>
            <person name="Monroy-Kuhn J.M."/>
            <person name="Moser A."/>
            <person name="Murali S.C."/>
            <person name="Muzny D.M."/>
            <person name="Otani S."/>
            <person name="Piulachs M.-D."/>
            <person name="Poelchau M."/>
            <person name="Qu J."/>
            <person name="Schaub F."/>
            <person name="Wada-Katsumata A."/>
            <person name="Worley K.C."/>
            <person name="Xie Q."/>
            <person name="Ylla G."/>
            <person name="Poulsen M."/>
            <person name="Gibbs R.A."/>
            <person name="Schal C."/>
            <person name="Richards S."/>
            <person name="Belles X."/>
            <person name="Korb J."/>
            <person name="Bornberg-Bauer E."/>
        </authorList>
    </citation>
    <scope>NUCLEOTIDE SEQUENCE [LARGE SCALE GENOMIC DNA]</scope>
    <source>
        <tissue evidence="4">Whole body</tissue>
    </source>
</reference>
<sequence length="538" mass="59676">MVVFRGVIMTGVRINFSILCLLLHVCTGESYFVTLSDNGPVVLGANITFKAELFTSYGTSPSGTFRFRWRDNAIPAHFSESEGPEIVAFWNVSYPAHSYGPGPYEVEVIVDKSTIFFFPISSQRINFNITALLNGQMSLIQSQHLRETEYVSSGEEVSHRVDLTEADGAFLKHSATSILTYWFVDCIYYGQTPGYVFNFNYTQPGKMHHVEALVVASYEPPITTTTPTTTTTSTTTTPISPNTTAVPPSMKTTTTVFPTTRTASSTVTTAAPGKNNTFEINSNEISSAMHMFPVQNSSVMPVPAPAVNQPNRTLANYTFFVPYVCLNSSIVPPDPNKTYGYFHRRLVVKAPVANVSVSGSSWLQHGDMLNLQVQCNGSAMIEYCIRILPGSYNVTGNETCPSYASRSHCQFLVMHYFREPSLYTVLIIIRNDVSKIVTKVGINVYEVTKRAQLSVIVVPVSCSLIAVILIVFGVAYYVQSKNRYTIEVADFDFGQANDMEYKTFRERLRESMSNAVNRSDLPEPGGSWSPSRKYGPMN</sequence>
<evidence type="ECO:0000313" key="5">
    <source>
        <dbReference type="Proteomes" id="UP000235965"/>
    </source>
</evidence>
<dbReference type="Proteomes" id="UP000235965">
    <property type="component" value="Unassembled WGS sequence"/>
</dbReference>
<keyword evidence="2" id="KW-0472">Membrane</keyword>
<organism evidence="4 5">
    <name type="scientific">Cryptotermes secundus</name>
    <dbReference type="NCBI Taxonomy" id="105785"/>
    <lineage>
        <taxon>Eukaryota</taxon>
        <taxon>Metazoa</taxon>
        <taxon>Ecdysozoa</taxon>
        <taxon>Arthropoda</taxon>
        <taxon>Hexapoda</taxon>
        <taxon>Insecta</taxon>
        <taxon>Pterygota</taxon>
        <taxon>Neoptera</taxon>
        <taxon>Polyneoptera</taxon>
        <taxon>Dictyoptera</taxon>
        <taxon>Blattodea</taxon>
        <taxon>Blattoidea</taxon>
        <taxon>Termitoidae</taxon>
        <taxon>Kalotermitidae</taxon>
        <taxon>Cryptotermitinae</taxon>
        <taxon>Cryptotermes</taxon>
    </lineage>
</organism>
<dbReference type="AlphaFoldDB" id="A0A2J7RNJ2"/>